<organism evidence="4 5">
    <name type="scientific">Tanacetum coccineum</name>
    <dbReference type="NCBI Taxonomy" id="301880"/>
    <lineage>
        <taxon>Eukaryota</taxon>
        <taxon>Viridiplantae</taxon>
        <taxon>Streptophyta</taxon>
        <taxon>Embryophyta</taxon>
        <taxon>Tracheophyta</taxon>
        <taxon>Spermatophyta</taxon>
        <taxon>Magnoliopsida</taxon>
        <taxon>eudicotyledons</taxon>
        <taxon>Gunneridae</taxon>
        <taxon>Pentapetalae</taxon>
        <taxon>asterids</taxon>
        <taxon>campanulids</taxon>
        <taxon>Asterales</taxon>
        <taxon>Asteraceae</taxon>
        <taxon>Asteroideae</taxon>
        <taxon>Anthemideae</taxon>
        <taxon>Anthemidinae</taxon>
        <taxon>Tanacetum</taxon>
    </lineage>
</organism>
<evidence type="ECO:0000256" key="2">
    <source>
        <dbReference type="SAM" id="MobiDB-lite"/>
    </source>
</evidence>
<dbReference type="PROSITE" id="PS50102">
    <property type="entry name" value="RRM"/>
    <property type="match status" value="1"/>
</dbReference>
<comment type="caution">
    <text evidence="4">The sequence shown here is derived from an EMBL/GenBank/DDBJ whole genome shotgun (WGS) entry which is preliminary data.</text>
</comment>
<keyword evidence="5" id="KW-1185">Reference proteome</keyword>
<evidence type="ECO:0000313" key="4">
    <source>
        <dbReference type="EMBL" id="GJT77947.1"/>
    </source>
</evidence>
<dbReference type="SUPFAM" id="SSF54928">
    <property type="entry name" value="RNA-binding domain, RBD"/>
    <property type="match status" value="1"/>
</dbReference>
<dbReference type="SMART" id="SM00360">
    <property type="entry name" value="RRM"/>
    <property type="match status" value="1"/>
</dbReference>
<dbReference type="InterPro" id="IPR000504">
    <property type="entry name" value="RRM_dom"/>
</dbReference>
<gene>
    <name evidence="4" type="ORF">Tco_1044672</name>
</gene>
<feature type="compositionally biased region" description="Basic and acidic residues" evidence="2">
    <location>
        <begin position="395"/>
        <end position="405"/>
    </location>
</feature>
<dbReference type="InterPro" id="IPR012677">
    <property type="entry name" value="Nucleotide-bd_a/b_plait_sf"/>
</dbReference>
<dbReference type="InterPro" id="IPR035979">
    <property type="entry name" value="RBD_domain_sf"/>
</dbReference>
<protein>
    <submittedName>
        <fullName evidence="4">Nucleotide-binding alpha-beta plait domain-containing protein</fullName>
    </submittedName>
</protein>
<reference evidence="4" key="1">
    <citation type="journal article" date="2022" name="Int. J. Mol. Sci.">
        <title>Draft Genome of Tanacetum Coccineum: Genomic Comparison of Closely Related Tanacetum-Family Plants.</title>
        <authorList>
            <person name="Yamashiro T."/>
            <person name="Shiraishi A."/>
            <person name="Nakayama K."/>
            <person name="Satake H."/>
        </authorList>
    </citation>
    <scope>NUCLEOTIDE SEQUENCE</scope>
</reference>
<dbReference type="CDD" id="cd00590">
    <property type="entry name" value="RRM_SF"/>
    <property type="match status" value="1"/>
</dbReference>
<sequence length="522" mass="59058">MGSHKSKEDDVSKISTSIFITNFPVTFSAKDLFNACKQYGHVVDAYIPIKRSKAGKRFGFVRFINVFNEERLVNNLCTIWVGRLKLHANSVRFHRTPLNKKYHQPNNYAGVNRRTTHVYQKDMGQSGVGNSYVQVVKGNNTSVVAESDHTPTLVLDDECLNTSDLSNSLMGRVKEFASLSNLKMVLHKEGFNNIKIQYMGELWVLVEFDSEASKKLFHANVGIGSWFSQLIQASKDFTIEGRIVWVEIEGIPFKLWSNNTFKRIASKWGDLLHIDDQDENCFHSKRLCIKTKVGKNIIEAFKIIFRGKVCWIRAKEVTGWVPDFLEESDDEHDSDDDVNEGDLNAVDSDVDEVLETCFEERSQNYNKPEELSTGQKENHSKDPFNIYELLNKKKDNVESEDKSEHSPQYPPGYTPKDGIETFCNNGENSKKECGEFSQGGHEEGVNDVFKDIGSNKGSKDDVAESVCSGHFKKSVNPRTGGSILNLMEELVKVGQTMGYNMDGCMNNMTEIIESQGVKEGFR</sequence>
<dbReference type="EMBL" id="BQNB010018759">
    <property type="protein sequence ID" value="GJT77947.1"/>
    <property type="molecule type" value="Genomic_DNA"/>
</dbReference>
<dbReference type="Gene3D" id="3.30.70.330">
    <property type="match status" value="1"/>
</dbReference>
<feature type="domain" description="RRM" evidence="3">
    <location>
        <begin position="16"/>
        <end position="105"/>
    </location>
</feature>
<evidence type="ECO:0000259" key="3">
    <source>
        <dbReference type="PROSITE" id="PS50102"/>
    </source>
</evidence>
<dbReference type="Proteomes" id="UP001151760">
    <property type="component" value="Unassembled WGS sequence"/>
</dbReference>
<dbReference type="Pfam" id="PF00076">
    <property type="entry name" value="RRM_1"/>
    <property type="match status" value="1"/>
</dbReference>
<proteinExistence type="predicted"/>
<evidence type="ECO:0000256" key="1">
    <source>
        <dbReference type="PROSITE-ProRule" id="PRU00176"/>
    </source>
</evidence>
<accession>A0ABQ5GSS9</accession>
<name>A0ABQ5GSS9_9ASTR</name>
<reference evidence="4" key="2">
    <citation type="submission" date="2022-01" db="EMBL/GenBank/DDBJ databases">
        <authorList>
            <person name="Yamashiro T."/>
            <person name="Shiraishi A."/>
            <person name="Satake H."/>
            <person name="Nakayama K."/>
        </authorList>
    </citation>
    <scope>NUCLEOTIDE SEQUENCE</scope>
</reference>
<keyword evidence="1" id="KW-0694">RNA-binding</keyword>
<feature type="region of interest" description="Disordered" evidence="2">
    <location>
        <begin position="395"/>
        <end position="420"/>
    </location>
</feature>
<evidence type="ECO:0000313" key="5">
    <source>
        <dbReference type="Proteomes" id="UP001151760"/>
    </source>
</evidence>